<sequence>MEDEHRPQQIVQVRYMWMYGETLFDLDSYLTASSGRDIPLAPVQPCSSIGNTSFKPSPLASWQAVIFLNTGRADPSLSYTLSMQQSRQTRNPRPGEQSLKLNLRLYPYKLKDSLGDRARSPVLIPPSTTVLSPAESGTDATDPFAAIAETVPPVEWKLPDFYREITSPKSPLHAFISGDVRDIACLAGVGTVYHVLAFQAAE</sequence>
<proteinExistence type="predicted"/>
<evidence type="ECO:0000313" key="2">
    <source>
        <dbReference type="Proteomes" id="UP000886523"/>
    </source>
</evidence>
<dbReference type="Proteomes" id="UP000886523">
    <property type="component" value="Unassembled WGS sequence"/>
</dbReference>
<keyword evidence="2" id="KW-1185">Reference proteome</keyword>
<reference evidence="1" key="1">
    <citation type="journal article" date="2020" name="Nat. Commun.">
        <title>Large-scale genome sequencing of mycorrhizal fungi provides insights into the early evolution of symbiotic traits.</title>
        <authorList>
            <person name="Miyauchi S."/>
            <person name="Kiss E."/>
            <person name="Kuo A."/>
            <person name="Drula E."/>
            <person name="Kohler A."/>
            <person name="Sanchez-Garcia M."/>
            <person name="Morin E."/>
            <person name="Andreopoulos B."/>
            <person name="Barry K.W."/>
            <person name="Bonito G."/>
            <person name="Buee M."/>
            <person name="Carver A."/>
            <person name="Chen C."/>
            <person name="Cichocki N."/>
            <person name="Clum A."/>
            <person name="Culley D."/>
            <person name="Crous P.W."/>
            <person name="Fauchery L."/>
            <person name="Girlanda M."/>
            <person name="Hayes R.D."/>
            <person name="Keri Z."/>
            <person name="LaButti K."/>
            <person name="Lipzen A."/>
            <person name="Lombard V."/>
            <person name="Magnuson J."/>
            <person name="Maillard F."/>
            <person name="Murat C."/>
            <person name="Nolan M."/>
            <person name="Ohm R.A."/>
            <person name="Pangilinan J."/>
            <person name="Pereira M.F."/>
            <person name="Perotto S."/>
            <person name="Peter M."/>
            <person name="Pfister S."/>
            <person name="Riley R."/>
            <person name="Sitrit Y."/>
            <person name="Stielow J.B."/>
            <person name="Szollosi G."/>
            <person name="Zifcakova L."/>
            <person name="Stursova M."/>
            <person name="Spatafora J.W."/>
            <person name="Tedersoo L."/>
            <person name="Vaario L.M."/>
            <person name="Yamada A."/>
            <person name="Yan M."/>
            <person name="Wang P."/>
            <person name="Xu J."/>
            <person name="Bruns T."/>
            <person name="Baldrian P."/>
            <person name="Vilgalys R."/>
            <person name="Dunand C."/>
            <person name="Henrissat B."/>
            <person name="Grigoriev I.V."/>
            <person name="Hibbett D."/>
            <person name="Nagy L.G."/>
            <person name="Martin F.M."/>
        </authorList>
    </citation>
    <scope>NUCLEOTIDE SEQUENCE</scope>
    <source>
        <strain evidence="1">UP504</strain>
    </source>
</reference>
<dbReference type="AlphaFoldDB" id="A0A9P6DPB6"/>
<accession>A0A9P6DPB6</accession>
<gene>
    <name evidence="1" type="ORF">BS47DRAFT_1399737</name>
</gene>
<comment type="caution">
    <text evidence="1">The sequence shown here is derived from an EMBL/GenBank/DDBJ whole genome shotgun (WGS) entry which is preliminary data.</text>
</comment>
<dbReference type="EMBL" id="MU129122">
    <property type="protein sequence ID" value="KAF9506138.1"/>
    <property type="molecule type" value="Genomic_DNA"/>
</dbReference>
<organism evidence="1 2">
    <name type="scientific">Hydnum rufescens UP504</name>
    <dbReference type="NCBI Taxonomy" id="1448309"/>
    <lineage>
        <taxon>Eukaryota</taxon>
        <taxon>Fungi</taxon>
        <taxon>Dikarya</taxon>
        <taxon>Basidiomycota</taxon>
        <taxon>Agaricomycotina</taxon>
        <taxon>Agaricomycetes</taxon>
        <taxon>Cantharellales</taxon>
        <taxon>Hydnaceae</taxon>
        <taxon>Hydnum</taxon>
    </lineage>
</organism>
<protein>
    <submittedName>
        <fullName evidence="1">Uncharacterized protein</fullName>
    </submittedName>
</protein>
<name>A0A9P6DPB6_9AGAM</name>
<evidence type="ECO:0000313" key="1">
    <source>
        <dbReference type="EMBL" id="KAF9506138.1"/>
    </source>
</evidence>